<gene>
    <name evidence="3" type="ORF">Ade02nite_48120</name>
</gene>
<name>A0ABQ3Y870_9ACTN</name>
<sequence>MTPRRAKKPKPSRKRRGLPPGPAGVAIAQSTTPEWLLTAGMYGAFALVALGGLAICVFLALGTRDEISLDRHHRTTTASVTRTDTSGRGPGTAQVAFSDAGRQRTAWVEQPWFGGDVAVGEHLRIEYSPAHPSVARRAGAHDMLSFAAAVAAVALVATVSERLRRRPRHGRRRTRTRPAI</sequence>
<accession>A0ABQ3Y870</accession>
<feature type="transmembrane region" description="Helical" evidence="2">
    <location>
        <begin position="39"/>
        <end position="61"/>
    </location>
</feature>
<evidence type="ECO:0000313" key="3">
    <source>
        <dbReference type="EMBL" id="GID76171.1"/>
    </source>
</evidence>
<feature type="transmembrane region" description="Helical" evidence="2">
    <location>
        <begin position="143"/>
        <end position="163"/>
    </location>
</feature>
<keyword evidence="2" id="KW-0472">Membrane</keyword>
<evidence type="ECO:0008006" key="5">
    <source>
        <dbReference type="Google" id="ProtNLM"/>
    </source>
</evidence>
<reference evidence="3 4" key="1">
    <citation type="submission" date="2021-01" db="EMBL/GenBank/DDBJ databases">
        <title>Whole genome shotgun sequence of Actinoplanes deccanensis NBRC 13994.</title>
        <authorList>
            <person name="Komaki H."/>
            <person name="Tamura T."/>
        </authorList>
    </citation>
    <scope>NUCLEOTIDE SEQUENCE [LARGE SCALE GENOMIC DNA]</scope>
    <source>
        <strain evidence="3 4">NBRC 13994</strain>
    </source>
</reference>
<proteinExistence type="predicted"/>
<evidence type="ECO:0000313" key="4">
    <source>
        <dbReference type="Proteomes" id="UP000609879"/>
    </source>
</evidence>
<dbReference type="RefSeq" id="WP_203768141.1">
    <property type="nucleotide sequence ID" value="NZ_BAAABO010000007.1"/>
</dbReference>
<feature type="region of interest" description="Disordered" evidence="1">
    <location>
        <begin position="1"/>
        <end position="25"/>
    </location>
</feature>
<feature type="compositionally biased region" description="Basic residues" evidence="1">
    <location>
        <begin position="1"/>
        <end position="17"/>
    </location>
</feature>
<keyword evidence="2" id="KW-1133">Transmembrane helix</keyword>
<protein>
    <recommendedName>
        <fullName evidence="5">DUF3592 domain-containing protein</fullName>
    </recommendedName>
</protein>
<comment type="caution">
    <text evidence="3">The sequence shown here is derived from an EMBL/GenBank/DDBJ whole genome shotgun (WGS) entry which is preliminary data.</text>
</comment>
<dbReference type="Proteomes" id="UP000609879">
    <property type="component" value="Unassembled WGS sequence"/>
</dbReference>
<dbReference type="EMBL" id="BOMI01000093">
    <property type="protein sequence ID" value="GID76171.1"/>
    <property type="molecule type" value="Genomic_DNA"/>
</dbReference>
<keyword evidence="4" id="KW-1185">Reference proteome</keyword>
<organism evidence="3 4">
    <name type="scientific">Paractinoplanes deccanensis</name>
    <dbReference type="NCBI Taxonomy" id="113561"/>
    <lineage>
        <taxon>Bacteria</taxon>
        <taxon>Bacillati</taxon>
        <taxon>Actinomycetota</taxon>
        <taxon>Actinomycetes</taxon>
        <taxon>Micromonosporales</taxon>
        <taxon>Micromonosporaceae</taxon>
        <taxon>Paractinoplanes</taxon>
    </lineage>
</organism>
<evidence type="ECO:0000256" key="2">
    <source>
        <dbReference type="SAM" id="Phobius"/>
    </source>
</evidence>
<evidence type="ECO:0000256" key="1">
    <source>
        <dbReference type="SAM" id="MobiDB-lite"/>
    </source>
</evidence>
<keyword evidence="2" id="KW-0812">Transmembrane</keyword>